<proteinExistence type="predicted"/>
<protein>
    <recommendedName>
        <fullName evidence="2">CCHC-type domain-containing protein</fullName>
    </recommendedName>
</protein>
<accession>A0ABQ7EWE4</accession>
<evidence type="ECO:0000256" key="1">
    <source>
        <dbReference type="SAM" id="MobiDB-lite"/>
    </source>
</evidence>
<comment type="caution">
    <text evidence="3">The sequence shown here is derived from an EMBL/GenBank/DDBJ whole genome shotgun (WGS) entry which is preliminary data.</text>
</comment>
<dbReference type="SMART" id="SM00343">
    <property type="entry name" value="ZnF_C2HC"/>
    <property type="match status" value="2"/>
</dbReference>
<dbReference type="Gene3D" id="4.10.60.10">
    <property type="entry name" value="Zinc finger, CCHC-type"/>
    <property type="match status" value="1"/>
</dbReference>
<dbReference type="InterPro" id="IPR040256">
    <property type="entry name" value="At4g02000-like"/>
</dbReference>
<reference evidence="3 4" key="1">
    <citation type="journal article" date="2020" name="BMC Genomics">
        <title>Intraspecific diversification of the crop wild relative Brassica cretica Lam. using demographic model selection.</title>
        <authorList>
            <person name="Kioukis A."/>
            <person name="Michalopoulou V.A."/>
            <person name="Briers L."/>
            <person name="Pirintsos S."/>
            <person name="Studholme D.J."/>
            <person name="Pavlidis P."/>
            <person name="Sarris P.F."/>
        </authorList>
    </citation>
    <scope>NUCLEOTIDE SEQUENCE [LARGE SCALE GENOMIC DNA]</scope>
    <source>
        <strain evidence="4">cv. PFS-1207/04</strain>
    </source>
</reference>
<dbReference type="EMBL" id="QGKV02000297">
    <property type="protein sequence ID" value="KAF3607396.1"/>
    <property type="molecule type" value="Genomic_DNA"/>
</dbReference>
<feature type="region of interest" description="Disordered" evidence="1">
    <location>
        <begin position="179"/>
        <end position="201"/>
    </location>
</feature>
<feature type="domain" description="CCHC-type" evidence="2">
    <location>
        <begin position="162"/>
        <end position="178"/>
    </location>
</feature>
<evidence type="ECO:0000313" key="4">
    <source>
        <dbReference type="Proteomes" id="UP000266723"/>
    </source>
</evidence>
<name>A0ABQ7EWE4_BRACR</name>
<dbReference type="PANTHER" id="PTHR31286">
    <property type="entry name" value="GLYCINE-RICH CELL WALL STRUCTURAL PROTEIN 1.8-LIKE"/>
    <property type="match status" value="1"/>
</dbReference>
<organism evidence="3 4">
    <name type="scientific">Brassica cretica</name>
    <name type="common">Mustard</name>
    <dbReference type="NCBI Taxonomy" id="69181"/>
    <lineage>
        <taxon>Eukaryota</taxon>
        <taxon>Viridiplantae</taxon>
        <taxon>Streptophyta</taxon>
        <taxon>Embryophyta</taxon>
        <taxon>Tracheophyta</taxon>
        <taxon>Spermatophyta</taxon>
        <taxon>Magnoliopsida</taxon>
        <taxon>eudicotyledons</taxon>
        <taxon>Gunneridae</taxon>
        <taxon>Pentapetalae</taxon>
        <taxon>rosids</taxon>
        <taxon>malvids</taxon>
        <taxon>Brassicales</taxon>
        <taxon>Brassicaceae</taxon>
        <taxon>Brassiceae</taxon>
        <taxon>Brassica</taxon>
    </lineage>
</organism>
<dbReference type="SUPFAM" id="SSF57756">
    <property type="entry name" value="Retrovirus zinc finger-like domains"/>
    <property type="match status" value="1"/>
</dbReference>
<feature type="compositionally biased region" description="Polar residues" evidence="1">
    <location>
        <begin position="24"/>
        <end position="52"/>
    </location>
</feature>
<evidence type="ECO:0000313" key="3">
    <source>
        <dbReference type="EMBL" id="KAF3607396.1"/>
    </source>
</evidence>
<gene>
    <name evidence="3" type="ORF">DY000_02047282</name>
</gene>
<sequence>MQLTKIFSYQLYPSYVSAESSAPSTVVADPTSTPLGATAQDVPSATVPSSQEAIVEPEKANHSEISQKSTVDTEKDRLGRIASLVGDLKVLHPETVSKTNLEVAKVLTLIDPRKPLPETVNAQFENGVVARIVVSSPWMPEVCTHCKEIGHSIRRCKLAPKSCSACKCPGHSLENCPKNRKVDPPVKKQKPPPPKTPSKHTHIYVQKAGPPVPLLASNVILAPHENETILEEGEVLEAECKWKLLAEAEESFFCERSHITCFSAGDSGLNLRETFIAIRLSTSQTF</sequence>
<feature type="region of interest" description="Disordered" evidence="1">
    <location>
        <begin position="24"/>
        <end position="72"/>
    </location>
</feature>
<evidence type="ECO:0000259" key="2">
    <source>
        <dbReference type="SMART" id="SM00343"/>
    </source>
</evidence>
<dbReference type="PANTHER" id="PTHR31286:SF55">
    <property type="entry name" value="DUF4283 DOMAIN-CONTAINING PROTEIN"/>
    <property type="match status" value="1"/>
</dbReference>
<dbReference type="Proteomes" id="UP000266723">
    <property type="component" value="Unassembled WGS sequence"/>
</dbReference>
<feature type="domain" description="CCHC-type" evidence="2">
    <location>
        <begin position="142"/>
        <end position="158"/>
    </location>
</feature>
<dbReference type="InterPro" id="IPR036875">
    <property type="entry name" value="Znf_CCHC_sf"/>
</dbReference>
<keyword evidence="4" id="KW-1185">Reference proteome</keyword>
<dbReference type="InterPro" id="IPR001878">
    <property type="entry name" value="Znf_CCHC"/>
</dbReference>